<keyword evidence="5 8" id="KW-0812">Transmembrane</keyword>
<dbReference type="Pfam" id="PF06146">
    <property type="entry name" value="PsiE"/>
    <property type="match status" value="1"/>
</dbReference>
<comment type="subcellular location">
    <subcellularLocation>
        <location evidence="1">Cell inner membrane</location>
        <topology evidence="1">Multi-pass membrane protein</topology>
    </subcellularLocation>
</comment>
<dbReference type="GeneID" id="61186114"/>
<gene>
    <name evidence="9" type="ORF">FGL89_00075</name>
</gene>
<dbReference type="PIRSF" id="PIRSF029598">
    <property type="entry name" value="PsiE"/>
    <property type="match status" value="1"/>
</dbReference>
<dbReference type="EMBL" id="CP042374">
    <property type="protein sequence ID" value="QEA32643.1"/>
    <property type="molecule type" value="Genomic_DNA"/>
</dbReference>
<dbReference type="RefSeq" id="WP_014974493.1">
    <property type="nucleotide sequence ID" value="NZ_BPKR01000001.1"/>
</dbReference>
<proteinExistence type="inferred from homology"/>
<dbReference type="Proteomes" id="UP000321332">
    <property type="component" value="Chromosome"/>
</dbReference>
<evidence type="ECO:0000256" key="1">
    <source>
        <dbReference type="ARBA" id="ARBA00004429"/>
    </source>
</evidence>
<feature type="transmembrane region" description="Helical" evidence="8">
    <location>
        <begin position="12"/>
        <end position="33"/>
    </location>
</feature>
<evidence type="ECO:0000256" key="7">
    <source>
        <dbReference type="ARBA" id="ARBA00023136"/>
    </source>
</evidence>
<reference evidence="9 10" key="1">
    <citation type="submission" date="2019-06" db="EMBL/GenBank/DDBJ databases">
        <title>Genome analyses of bacteria isolated from kimchi.</title>
        <authorList>
            <person name="Lee S."/>
            <person name="Ahn S."/>
            <person name="Roh S."/>
        </authorList>
    </citation>
    <scope>NUCLEOTIDE SEQUENCE [LARGE SCALE GENOMIC DNA]</scope>
    <source>
        <strain evidence="9 10">CBA3620</strain>
    </source>
</reference>
<name>A0AAE6M2V5_LEUCA</name>
<keyword evidence="4" id="KW-1003">Cell membrane</keyword>
<evidence type="ECO:0000256" key="5">
    <source>
        <dbReference type="ARBA" id="ARBA00022692"/>
    </source>
</evidence>
<keyword evidence="7 8" id="KW-0472">Membrane</keyword>
<protein>
    <recommendedName>
        <fullName evidence="3">Protein PsiE</fullName>
    </recommendedName>
</protein>
<feature type="transmembrane region" description="Helical" evidence="8">
    <location>
        <begin position="85"/>
        <end position="104"/>
    </location>
</feature>
<feature type="transmembrane region" description="Helical" evidence="8">
    <location>
        <begin position="110"/>
        <end position="130"/>
    </location>
</feature>
<dbReference type="PANTHER" id="PTHR37819:SF1">
    <property type="entry name" value="PROTEIN PSIE"/>
    <property type="match status" value="1"/>
</dbReference>
<dbReference type="GO" id="GO:0005886">
    <property type="term" value="C:plasma membrane"/>
    <property type="evidence" value="ECO:0007669"/>
    <property type="project" value="UniProtKB-SubCell"/>
</dbReference>
<evidence type="ECO:0000256" key="2">
    <source>
        <dbReference type="ARBA" id="ARBA00005632"/>
    </source>
</evidence>
<sequence>MKHEWHQKVANYFEYILNILIILIGIVLFGFLLREVYNLAHLLLTVNDVRDHFTEITESTLAVFLFFEFVSLVREYFVKDAHISMESFLYIGITALIRAILVYHDQTNKTVLLSTAILILVIALTTYRFLSAKTKQLNKENNDIDESI</sequence>
<dbReference type="PANTHER" id="PTHR37819">
    <property type="entry name" value="PROTEIN PSIE"/>
    <property type="match status" value="1"/>
</dbReference>
<comment type="similarity">
    <text evidence="2">Belongs to the PsiE family.</text>
</comment>
<dbReference type="InterPro" id="IPR020948">
    <property type="entry name" value="P_starv_induced_PsiE-like"/>
</dbReference>
<organism evidence="9 10">
    <name type="scientific">Leuconostoc carnosum</name>
    <dbReference type="NCBI Taxonomy" id="1252"/>
    <lineage>
        <taxon>Bacteria</taxon>
        <taxon>Bacillati</taxon>
        <taxon>Bacillota</taxon>
        <taxon>Bacilli</taxon>
        <taxon>Lactobacillales</taxon>
        <taxon>Lactobacillaceae</taxon>
        <taxon>Leuconostoc</taxon>
    </lineage>
</organism>
<dbReference type="OMA" id="HEWHQKV"/>
<evidence type="ECO:0000256" key="4">
    <source>
        <dbReference type="ARBA" id="ARBA00022475"/>
    </source>
</evidence>
<evidence type="ECO:0000313" key="9">
    <source>
        <dbReference type="EMBL" id="QEA32643.1"/>
    </source>
</evidence>
<dbReference type="AlphaFoldDB" id="A0AAE6M2V5"/>
<accession>A0AAE6M2V5</accession>
<keyword evidence="6 8" id="KW-1133">Transmembrane helix</keyword>
<evidence type="ECO:0000313" key="10">
    <source>
        <dbReference type="Proteomes" id="UP000321332"/>
    </source>
</evidence>
<dbReference type="GO" id="GO:0016036">
    <property type="term" value="P:cellular response to phosphate starvation"/>
    <property type="evidence" value="ECO:0007669"/>
    <property type="project" value="InterPro"/>
</dbReference>
<dbReference type="InterPro" id="IPR009315">
    <property type="entry name" value="P_starv_induced_PsiE"/>
</dbReference>
<evidence type="ECO:0000256" key="6">
    <source>
        <dbReference type="ARBA" id="ARBA00022989"/>
    </source>
</evidence>
<evidence type="ECO:0000256" key="3">
    <source>
        <dbReference type="ARBA" id="ARBA00021903"/>
    </source>
</evidence>
<evidence type="ECO:0000256" key="8">
    <source>
        <dbReference type="SAM" id="Phobius"/>
    </source>
</evidence>